<dbReference type="Gene3D" id="3.30.43.10">
    <property type="entry name" value="Uridine Diphospho-n-acetylenolpyruvylglucosamine Reductase, domain 2"/>
    <property type="match status" value="1"/>
</dbReference>
<dbReference type="GO" id="GO:0016491">
    <property type="term" value="F:oxidoreductase activity"/>
    <property type="evidence" value="ECO:0007669"/>
    <property type="project" value="UniProtKB-KW"/>
</dbReference>
<dbReference type="InterPro" id="IPR002346">
    <property type="entry name" value="Mopterin_DH_FAD-bd"/>
</dbReference>
<dbReference type="SUPFAM" id="SSF55447">
    <property type="entry name" value="CO dehydrogenase flavoprotein C-terminal domain-like"/>
    <property type="match status" value="1"/>
</dbReference>
<reference evidence="5" key="1">
    <citation type="submission" date="2018-07" db="EMBL/GenBank/DDBJ databases">
        <authorList>
            <consortium name="Genoscope - CEA"/>
            <person name="William W."/>
        </authorList>
    </citation>
    <scope>NUCLEOTIDE SEQUENCE</scope>
    <source>
        <strain evidence="5">IK1</strain>
    </source>
</reference>
<evidence type="ECO:0000256" key="1">
    <source>
        <dbReference type="ARBA" id="ARBA00022630"/>
    </source>
</evidence>
<protein>
    <submittedName>
        <fullName evidence="5">FAD binding domain in molybdopterin dehydrogenase</fullName>
    </submittedName>
</protein>
<dbReference type="Gene3D" id="3.30.390.50">
    <property type="entry name" value="CO dehydrogenase flavoprotein, C-terminal domain"/>
    <property type="match status" value="1"/>
</dbReference>
<proteinExistence type="predicted"/>
<sequence>MRMPKFEYHAPETLDAALQLLAEKGAGAHLLAGGTDLLVKMNHGMLKPKTVIALKGIPGLSAIKVDPQKGLTIGATVLLAEVAAHPDILRDYPAVAYAANKTANVQIRNMGTVAGNLCNAAPSADNAPTLVAMGGEAVLMGPKGERRLPLDRFFKGPGQTAMDPAEIMTAIHVPTPPPGAGVSYQHISARGKVDISAVCVGAMVTMDGNVCSEAAIVLGAVAPIPMRARKAEEILRGKEWSAELAREAAAAAEAEARPIADVRASAEYRKQMVAVLTRRALEEARARAAKR</sequence>
<keyword evidence="1" id="KW-0285">Flavoprotein</keyword>
<dbReference type="InterPro" id="IPR016169">
    <property type="entry name" value="FAD-bd_PCMH_sub2"/>
</dbReference>
<dbReference type="GO" id="GO:0071949">
    <property type="term" value="F:FAD binding"/>
    <property type="evidence" value="ECO:0007669"/>
    <property type="project" value="InterPro"/>
</dbReference>
<dbReference type="SUPFAM" id="SSF56176">
    <property type="entry name" value="FAD-binding/transporter-associated domain-like"/>
    <property type="match status" value="1"/>
</dbReference>
<feature type="domain" description="FAD-binding PCMH-type" evidence="4">
    <location>
        <begin position="1"/>
        <end position="178"/>
    </location>
</feature>
<name>A0A653AIZ8_UNCDX</name>
<evidence type="ECO:0000256" key="2">
    <source>
        <dbReference type="ARBA" id="ARBA00022827"/>
    </source>
</evidence>
<dbReference type="AlphaFoldDB" id="A0A653AIZ8"/>
<dbReference type="InterPro" id="IPR016166">
    <property type="entry name" value="FAD-bd_PCMH"/>
</dbReference>
<dbReference type="EMBL" id="UPXX01000032">
    <property type="protein sequence ID" value="VBB47756.1"/>
    <property type="molecule type" value="Genomic_DNA"/>
</dbReference>
<dbReference type="InterPro" id="IPR016167">
    <property type="entry name" value="FAD-bd_PCMH_sub1"/>
</dbReference>
<dbReference type="Pfam" id="PF03450">
    <property type="entry name" value="CO_deh_flav_C"/>
    <property type="match status" value="1"/>
</dbReference>
<dbReference type="Pfam" id="PF00941">
    <property type="entry name" value="FAD_binding_5"/>
    <property type="match status" value="1"/>
</dbReference>
<dbReference type="PANTHER" id="PTHR42659">
    <property type="entry name" value="XANTHINE DEHYDROGENASE SUBUNIT C-RELATED"/>
    <property type="match status" value="1"/>
</dbReference>
<evidence type="ECO:0000256" key="3">
    <source>
        <dbReference type="ARBA" id="ARBA00023002"/>
    </source>
</evidence>
<dbReference type="InterPro" id="IPR051312">
    <property type="entry name" value="Diverse_Substr_Oxidored"/>
</dbReference>
<keyword evidence="3" id="KW-0560">Oxidoreductase</keyword>
<dbReference type="InterPro" id="IPR005107">
    <property type="entry name" value="CO_DH_flav_C"/>
</dbReference>
<evidence type="ECO:0000313" key="5">
    <source>
        <dbReference type="EMBL" id="VBB47756.1"/>
    </source>
</evidence>
<dbReference type="Gene3D" id="3.30.465.10">
    <property type="match status" value="1"/>
</dbReference>
<accession>A0A653AIZ8</accession>
<dbReference type="SMART" id="SM01092">
    <property type="entry name" value="CO_deh_flav_C"/>
    <property type="match status" value="1"/>
</dbReference>
<dbReference type="InterPro" id="IPR036318">
    <property type="entry name" value="FAD-bd_PCMH-like_sf"/>
</dbReference>
<dbReference type="PROSITE" id="PS51387">
    <property type="entry name" value="FAD_PCMH"/>
    <property type="match status" value="1"/>
</dbReference>
<gene>
    <name evidence="5" type="ORF">TRIP_B50551</name>
</gene>
<keyword evidence="2" id="KW-0274">FAD</keyword>
<dbReference type="PANTHER" id="PTHR42659:SF2">
    <property type="entry name" value="XANTHINE DEHYDROGENASE SUBUNIT C-RELATED"/>
    <property type="match status" value="1"/>
</dbReference>
<organism evidence="5">
    <name type="scientific">Uncultured Desulfatiglans sp</name>
    <dbReference type="NCBI Taxonomy" id="1748965"/>
    <lineage>
        <taxon>Bacteria</taxon>
        <taxon>Pseudomonadati</taxon>
        <taxon>Thermodesulfobacteriota</taxon>
        <taxon>Desulfobacteria</taxon>
        <taxon>Desulfatiglandales</taxon>
        <taxon>Desulfatiglandaceae</taxon>
        <taxon>Desulfatiglans</taxon>
        <taxon>environmental samples</taxon>
    </lineage>
</organism>
<evidence type="ECO:0000259" key="4">
    <source>
        <dbReference type="PROSITE" id="PS51387"/>
    </source>
</evidence>
<dbReference type="InterPro" id="IPR036683">
    <property type="entry name" value="CO_DH_flav_C_dom_sf"/>
</dbReference>